<dbReference type="Gene3D" id="3.20.80.10">
    <property type="entry name" value="Regulatory factor, effector binding domain"/>
    <property type="match status" value="1"/>
</dbReference>
<comment type="caution">
    <text evidence="3">The sequence shown here is derived from an EMBL/GenBank/DDBJ whole genome shotgun (WGS) entry which is preliminary data.</text>
</comment>
<dbReference type="InterPro" id="IPR006917">
    <property type="entry name" value="SOUL_heme-bd"/>
</dbReference>
<keyword evidence="2" id="KW-0732">Signal</keyword>
<organism evidence="3 4">
    <name type="scientific">Elysia chlorotica</name>
    <name type="common">Eastern emerald elysia</name>
    <name type="synonym">Sea slug</name>
    <dbReference type="NCBI Taxonomy" id="188477"/>
    <lineage>
        <taxon>Eukaryota</taxon>
        <taxon>Metazoa</taxon>
        <taxon>Spiralia</taxon>
        <taxon>Lophotrochozoa</taxon>
        <taxon>Mollusca</taxon>
        <taxon>Gastropoda</taxon>
        <taxon>Heterobranchia</taxon>
        <taxon>Euthyneura</taxon>
        <taxon>Panpulmonata</taxon>
        <taxon>Sacoglossa</taxon>
        <taxon>Placobranchoidea</taxon>
        <taxon>Plakobranchidae</taxon>
        <taxon>Elysia</taxon>
    </lineage>
</organism>
<evidence type="ECO:0000313" key="3">
    <source>
        <dbReference type="EMBL" id="RUS87465.1"/>
    </source>
</evidence>
<accession>A0A433U0Z9</accession>
<dbReference type="EMBL" id="RQTK01000110">
    <property type="protein sequence ID" value="RUS87465.1"/>
    <property type="molecule type" value="Genomic_DNA"/>
</dbReference>
<evidence type="ECO:0000313" key="4">
    <source>
        <dbReference type="Proteomes" id="UP000271974"/>
    </source>
</evidence>
<dbReference type="Pfam" id="PF04832">
    <property type="entry name" value="SOUL"/>
    <property type="match status" value="1"/>
</dbReference>
<evidence type="ECO:0000256" key="2">
    <source>
        <dbReference type="SAM" id="SignalP"/>
    </source>
</evidence>
<dbReference type="SUPFAM" id="SSF55136">
    <property type="entry name" value="Probable bacterial effector-binding domain"/>
    <property type="match status" value="1"/>
</dbReference>
<dbReference type="PANTHER" id="PTHR11220:SF1">
    <property type="entry name" value="HEME-BINDING PROTEIN 2"/>
    <property type="match status" value="1"/>
</dbReference>
<dbReference type="OrthoDB" id="6424451at2759"/>
<reference evidence="3 4" key="1">
    <citation type="submission" date="2019-01" db="EMBL/GenBank/DDBJ databases">
        <title>A draft genome assembly of the solar-powered sea slug Elysia chlorotica.</title>
        <authorList>
            <person name="Cai H."/>
            <person name="Li Q."/>
            <person name="Fang X."/>
            <person name="Li J."/>
            <person name="Curtis N.E."/>
            <person name="Altenburger A."/>
            <person name="Shibata T."/>
            <person name="Feng M."/>
            <person name="Maeda T."/>
            <person name="Schwartz J.A."/>
            <person name="Shigenobu S."/>
            <person name="Lundholm N."/>
            <person name="Nishiyama T."/>
            <person name="Yang H."/>
            <person name="Hasebe M."/>
            <person name="Li S."/>
            <person name="Pierce S.K."/>
            <person name="Wang J."/>
        </authorList>
    </citation>
    <scope>NUCLEOTIDE SEQUENCE [LARGE SCALE GENOMIC DNA]</scope>
    <source>
        <strain evidence="3">EC2010</strain>
        <tissue evidence="3">Whole organism of an adult</tissue>
    </source>
</reference>
<evidence type="ECO:0000256" key="1">
    <source>
        <dbReference type="ARBA" id="ARBA00009817"/>
    </source>
</evidence>
<comment type="similarity">
    <text evidence="1">Belongs to the HEBP family.</text>
</comment>
<proteinExistence type="inferred from homology"/>
<gene>
    <name evidence="3" type="ORF">EGW08_004781</name>
</gene>
<dbReference type="InterPro" id="IPR011256">
    <property type="entry name" value="Reg_factor_effector_dom_sf"/>
</dbReference>
<protein>
    <recommendedName>
        <fullName evidence="5">Heme-binding protein 2</fullName>
    </recommendedName>
</protein>
<feature type="signal peptide" evidence="2">
    <location>
        <begin position="1"/>
        <end position="19"/>
    </location>
</feature>
<dbReference type="STRING" id="188477.A0A433U0Z9"/>
<evidence type="ECO:0008006" key="5">
    <source>
        <dbReference type="Google" id="ProtNLM"/>
    </source>
</evidence>
<sequence length="196" mass="22234">MTGKSLITLALVAASLVAAQGMSKPSFCMRYDCPAFDTQRLNGYELRSYGETKWVVTSAIGSTSGMFSKLFRYISGANSERQRIKMTAPVATKVQSVGGNQFRYTMMFYVPGDNPPTPTDSSVEIITLPARDVYVRTFYTWFFMASQSQYESEADELRSALDNNDAAFDLTSYYQISYSSPYWPLRKHQEIWLDRN</sequence>
<dbReference type="PANTHER" id="PTHR11220">
    <property type="entry name" value="HEME-BINDING PROTEIN-RELATED"/>
    <property type="match status" value="1"/>
</dbReference>
<feature type="chain" id="PRO_5019146347" description="Heme-binding protein 2" evidence="2">
    <location>
        <begin position="20"/>
        <end position="196"/>
    </location>
</feature>
<keyword evidence="4" id="KW-1185">Reference proteome</keyword>
<name>A0A433U0Z9_ELYCH</name>
<dbReference type="Proteomes" id="UP000271974">
    <property type="component" value="Unassembled WGS sequence"/>
</dbReference>
<dbReference type="AlphaFoldDB" id="A0A433U0Z9"/>